<keyword evidence="3" id="KW-1185">Reference proteome</keyword>
<feature type="compositionally biased region" description="Acidic residues" evidence="1">
    <location>
        <begin position="134"/>
        <end position="145"/>
    </location>
</feature>
<name>A0A1L7WIC8_9HELO</name>
<gene>
    <name evidence="2" type="ORF">PAC_02392</name>
</gene>
<evidence type="ECO:0000256" key="1">
    <source>
        <dbReference type="SAM" id="MobiDB-lite"/>
    </source>
</evidence>
<organism evidence="2 3">
    <name type="scientific">Phialocephala subalpina</name>
    <dbReference type="NCBI Taxonomy" id="576137"/>
    <lineage>
        <taxon>Eukaryota</taxon>
        <taxon>Fungi</taxon>
        <taxon>Dikarya</taxon>
        <taxon>Ascomycota</taxon>
        <taxon>Pezizomycotina</taxon>
        <taxon>Leotiomycetes</taxon>
        <taxon>Helotiales</taxon>
        <taxon>Mollisiaceae</taxon>
        <taxon>Phialocephala</taxon>
        <taxon>Phialocephala fortinii species complex</taxon>
    </lineage>
</organism>
<protein>
    <submittedName>
        <fullName evidence="2">Uncharacterized protein</fullName>
    </submittedName>
</protein>
<sequence>MLTGFGAAAVDPRTQLPVRFIPHRIPMAMTAQCPLRGNGGGFAPRGALRPLLVVPCDIEYIPQSTAEPSRPLDTRKMSAYPPGARTRSRKSCRGVSRDDPNSKQKKIVQGASGSVYCLQDDFHGNDPHSPVECENGDGDDLLSGN</sequence>
<feature type="region of interest" description="Disordered" evidence="1">
    <location>
        <begin position="63"/>
        <end position="145"/>
    </location>
</feature>
<reference evidence="2 3" key="1">
    <citation type="submission" date="2016-03" db="EMBL/GenBank/DDBJ databases">
        <authorList>
            <person name="Ploux O."/>
        </authorList>
    </citation>
    <scope>NUCLEOTIDE SEQUENCE [LARGE SCALE GENOMIC DNA]</scope>
    <source>
        <strain evidence="2 3">UAMH 11012</strain>
    </source>
</reference>
<dbReference type="Proteomes" id="UP000184330">
    <property type="component" value="Unassembled WGS sequence"/>
</dbReference>
<proteinExistence type="predicted"/>
<dbReference type="AlphaFoldDB" id="A0A1L7WIC8"/>
<evidence type="ECO:0000313" key="2">
    <source>
        <dbReference type="EMBL" id="CZR52515.1"/>
    </source>
</evidence>
<evidence type="ECO:0000313" key="3">
    <source>
        <dbReference type="Proteomes" id="UP000184330"/>
    </source>
</evidence>
<dbReference type="EMBL" id="FJOG01000003">
    <property type="protein sequence ID" value="CZR52515.1"/>
    <property type="molecule type" value="Genomic_DNA"/>
</dbReference>
<accession>A0A1L7WIC8</accession>
<feature type="compositionally biased region" description="Basic and acidic residues" evidence="1">
    <location>
        <begin position="120"/>
        <end position="131"/>
    </location>
</feature>